<feature type="region of interest" description="Disordered" evidence="1">
    <location>
        <begin position="37"/>
        <end position="87"/>
    </location>
</feature>
<evidence type="ECO:0000313" key="6">
    <source>
        <dbReference type="Proteomes" id="UP000030659"/>
    </source>
</evidence>
<keyword evidence="2" id="KW-0812">Transmembrane</keyword>
<accession>W7AEN3</accession>
<feature type="chain" id="PRO_5044739972" evidence="3">
    <location>
        <begin position="27"/>
        <end position="173"/>
    </location>
</feature>
<keyword evidence="2" id="KW-1133">Transmembrane helix</keyword>
<evidence type="ECO:0000313" key="7">
    <source>
        <dbReference type="Proteomes" id="UP000515268"/>
    </source>
</evidence>
<dbReference type="EMBL" id="LR865407">
    <property type="protein sequence ID" value="CAD2095875.1"/>
    <property type="molecule type" value="Genomic_DNA"/>
</dbReference>
<evidence type="ECO:0000256" key="1">
    <source>
        <dbReference type="SAM" id="MobiDB-lite"/>
    </source>
</evidence>
<feature type="compositionally biased region" description="Polar residues" evidence="1">
    <location>
        <begin position="49"/>
        <end position="63"/>
    </location>
</feature>
<feature type="region of interest" description="Disordered" evidence="1">
    <location>
        <begin position="122"/>
        <end position="149"/>
    </location>
</feature>
<reference evidence="5 6" key="1">
    <citation type="submission" date="2013-02" db="EMBL/GenBank/DDBJ databases">
        <title>The Genome Sequence of Plasmodium vinckei petteri CR.</title>
        <authorList>
            <consortium name="The Broad Institute Genome Sequencing Platform"/>
            <consortium name="The Broad Institute Genome Sequencing Center for Infectious Disease"/>
            <person name="Neafsey D."/>
            <person name="Cheeseman I."/>
            <person name="Volkman S."/>
            <person name="Adams J."/>
            <person name="Walker B."/>
            <person name="Young S.K."/>
            <person name="Zeng Q."/>
            <person name="Gargeya S."/>
            <person name="Fitzgerald M."/>
            <person name="Haas B."/>
            <person name="Abouelleil A."/>
            <person name="Alvarado L."/>
            <person name="Arachchi H.M."/>
            <person name="Berlin A.M."/>
            <person name="Chapman S.B."/>
            <person name="Dewar J."/>
            <person name="Goldberg J."/>
            <person name="Griggs A."/>
            <person name="Gujja S."/>
            <person name="Hansen M."/>
            <person name="Howarth C."/>
            <person name="Imamovic A."/>
            <person name="Larimer J."/>
            <person name="McCowan C."/>
            <person name="Murphy C."/>
            <person name="Neiman D."/>
            <person name="Pearson M."/>
            <person name="Priest M."/>
            <person name="Roberts A."/>
            <person name="Saif S."/>
            <person name="Shea T."/>
            <person name="Sisk P."/>
            <person name="Sykes S."/>
            <person name="Wortman J."/>
            <person name="Nusbaum C."/>
            <person name="Birren B."/>
        </authorList>
    </citation>
    <scope>NUCLEOTIDE SEQUENCE [LARGE SCALE GENOMIC DNA]</scope>
    <source>
        <strain evidence="5 6">CR</strain>
    </source>
</reference>
<dbReference type="Proteomes" id="UP000030659">
    <property type="component" value="Unassembled WGS sequence"/>
</dbReference>
<reference evidence="4 7" key="2">
    <citation type="submission" date="2020-08" db="EMBL/GenBank/DDBJ databases">
        <authorList>
            <person name="Ramaprasad A."/>
        </authorList>
    </citation>
    <scope>NUCLEOTIDE SEQUENCE [LARGE SCALE GENOMIC DNA]</scope>
</reference>
<protein>
    <submittedName>
        <fullName evidence="4">Early transcribed membrane protein</fullName>
    </submittedName>
</protein>
<feature type="signal peptide" evidence="3">
    <location>
        <begin position="1"/>
        <end position="26"/>
    </location>
</feature>
<dbReference type="Proteomes" id="UP000515268">
    <property type="component" value="Chromosome PVPCR_02"/>
</dbReference>
<dbReference type="NCBIfam" id="TIGR01495">
    <property type="entry name" value="ETRAMP"/>
    <property type="match status" value="1"/>
</dbReference>
<evidence type="ECO:0000256" key="3">
    <source>
        <dbReference type="SAM" id="SignalP"/>
    </source>
</evidence>
<feature type="compositionally biased region" description="Acidic residues" evidence="1">
    <location>
        <begin position="131"/>
        <end position="145"/>
    </location>
</feature>
<sequence length="173" mass="17941">MKVPKVSAIFLVFLLSVCFLPSPSLCDANAANPKIPNVASPAVSANSAETAQGPTASPKTNNTPVPAPAPAPENDENKEIAKIDDKINTKKSSAKPVLISAITTMAALAIASALGYGIYTKNKIKSQKDGEEGDASTDEDAADSDDVAKDVEEVVDEIVDEVADAVEDAEKTE</sequence>
<name>W7AEN3_PLAVN</name>
<dbReference type="InterPro" id="IPR006389">
    <property type="entry name" value="Early_transc_mb_plasmodium"/>
</dbReference>
<gene>
    <name evidence="4" type="ORF">PVPCR_0200220</name>
    <name evidence="5" type="ORF">YYG_04486</name>
</gene>
<keyword evidence="7" id="KW-1185">Reference proteome</keyword>
<dbReference type="AlphaFoldDB" id="W7AEN3"/>
<feature type="transmembrane region" description="Helical" evidence="2">
    <location>
        <begin position="97"/>
        <end position="119"/>
    </location>
</feature>
<feature type="compositionally biased region" description="Basic and acidic residues" evidence="1">
    <location>
        <begin position="75"/>
        <end position="87"/>
    </location>
</feature>
<dbReference type="Pfam" id="PF09716">
    <property type="entry name" value="ETRAMP"/>
    <property type="match status" value="1"/>
</dbReference>
<dbReference type="EMBL" id="KI965406">
    <property type="protein sequence ID" value="EUD70170.1"/>
    <property type="molecule type" value="Genomic_DNA"/>
</dbReference>
<keyword evidence="3" id="KW-0732">Signal</keyword>
<keyword evidence="2" id="KW-0472">Membrane</keyword>
<evidence type="ECO:0000256" key="2">
    <source>
        <dbReference type="SAM" id="Phobius"/>
    </source>
</evidence>
<evidence type="ECO:0000313" key="4">
    <source>
        <dbReference type="EMBL" id="CAD2095875.1"/>
    </source>
</evidence>
<evidence type="ECO:0000313" key="5">
    <source>
        <dbReference type="EMBL" id="EUD70170.1"/>
    </source>
</evidence>
<feature type="compositionally biased region" description="Low complexity" evidence="1">
    <location>
        <begin position="37"/>
        <end position="48"/>
    </location>
</feature>
<dbReference type="VEuPathDB" id="PlasmoDB:PVPCR_0200220"/>
<organism evidence="5 6">
    <name type="scientific">Plasmodium vinckei petteri</name>
    <dbReference type="NCBI Taxonomy" id="138298"/>
    <lineage>
        <taxon>Eukaryota</taxon>
        <taxon>Sar</taxon>
        <taxon>Alveolata</taxon>
        <taxon>Apicomplexa</taxon>
        <taxon>Aconoidasida</taxon>
        <taxon>Haemosporida</taxon>
        <taxon>Plasmodiidae</taxon>
        <taxon>Plasmodium</taxon>
        <taxon>Plasmodium (Vinckeia)</taxon>
    </lineage>
</organism>
<proteinExistence type="predicted"/>